<dbReference type="PRINTS" id="PR00147">
    <property type="entry name" value="DNAPHOTLYASE"/>
</dbReference>
<dbReference type="InterPro" id="IPR002081">
    <property type="entry name" value="Cryptochrome/DNA_photolyase_1"/>
</dbReference>
<evidence type="ECO:0000256" key="4">
    <source>
        <dbReference type="ARBA" id="ARBA00022827"/>
    </source>
</evidence>
<dbReference type="SUPFAM" id="SSF52425">
    <property type="entry name" value="Cryptochrome/photolyase, N-terminal domain"/>
    <property type="match status" value="1"/>
</dbReference>
<dbReference type="Gene3D" id="3.40.50.620">
    <property type="entry name" value="HUPs"/>
    <property type="match status" value="1"/>
</dbReference>
<evidence type="ECO:0000313" key="8">
    <source>
        <dbReference type="EMBL" id="CAG9177724.1"/>
    </source>
</evidence>
<reference evidence="8 9" key="1">
    <citation type="submission" date="2021-08" db="EMBL/GenBank/DDBJ databases">
        <authorList>
            <person name="Peeters C."/>
        </authorList>
    </citation>
    <scope>NUCLEOTIDE SEQUENCE [LARGE SCALE GENOMIC DNA]</scope>
    <source>
        <strain evidence="8 9">LMG 21510</strain>
    </source>
</reference>
<dbReference type="Gene3D" id="1.10.579.10">
    <property type="entry name" value="DNA Cyclobutane Dipyrimidine Photolyase, subunit A, domain 3"/>
    <property type="match status" value="1"/>
</dbReference>
<dbReference type="InterPro" id="IPR036134">
    <property type="entry name" value="Crypto/Photolyase_FAD-like_sf"/>
</dbReference>
<evidence type="ECO:0000259" key="7">
    <source>
        <dbReference type="PROSITE" id="PS51645"/>
    </source>
</evidence>
<feature type="domain" description="Photolyase/cryptochrome alpha/beta" evidence="7">
    <location>
        <begin position="19"/>
        <end position="152"/>
    </location>
</feature>
<evidence type="ECO:0000256" key="6">
    <source>
        <dbReference type="RuleBase" id="RU004182"/>
    </source>
</evidence>
<comment type="caution">
    <text evidence="8">The sequence shown here is derived from an EMBL/GenBank/DDBJ whole genome shotgun (WGS) entry which is preliminary data.</text>
</comment>
<comment type="cofactor">
    <cofactor evidence="2">
        <name>FAD</name>
        <dbReference type="ChEBI" id="CHEBI:57692"/>
    </cofactor>
</comment>
<keyword evidence="3 6" id="KW-0285">Flavoprotein</keyword>
<name>A0ABN7YW80_9BURK</name>
<dbReference type="GO" id="GO:0003904">
    <property type="term" value="F:deoxyribodipyrimidine photo-lyase activity"/>
    <property type="evidence" value="ECO:0007669"/>
    <property type="project" value="UniProtKB-EC"/>
</dbReference>
<protein>
    <submittedName>
        <fullName evidence="8">Deoxyribodipyrimidine photo-lyase</fullName>
        <ecNumber evidence="8">4.1.99.3</ecNumber>
    </submittedName>
</protein>
<dbReference type="Gene3D" id="1.25.40.80">
    <property type="match status" value="1"/>
</dbReference>
<dbReference type="InterPro" id="IPR005101">
    <property type="entry name" value="Cryptochr/Photolyase_FAD-bd"/>
</dbReference>
<proteinExistence type="inferred from homology"/>
<dbReference type="RefSeq" id="WP_224042875.1">
    <property type="nucleotide sequence ID" value="NZ_CAJZAH010000003.1"/>
</dbReference>
<keyword evidence="8" id="KW-0456">Lyase</keyword>
<dbReference type="SUPFAM" id="SSF48173">
    <property type="entry name" value="Cryptochrome/photolyase FAD-binding domain"/>
    <property type="match status" value="1"/>
</dbReference>
<dbReference type="InterPro" id="IPR006050">
    <property type="entry name" value="DNA_photolyase_N"/>
</dbReference>
<keyword evidence="4 6" id="KW-0274">FAD</keyword>
<dbReference type="EMBL" id="CAJZAH010000003">
    <property type="protein sequence ID" value="CAG9177724.1"/>
    <property type="molecule type" value="Genomic_DNA"/>
</dbReference>
<sequence>MPPLSDSGRRPYQIDRRFERALVWFRRDLRIDDHAALHYALKHSRQVWCAFVFDRDILDPLLERGLQQDRRVEFILRSLAPLEAALRASGGGLIVLHDSASRAVPALARDLDVQAVFANHDYEPAAVARDAEVRDALASEARLLFTFKDQVVFERDEILNGQGKPFAVFTPYKNAWLREVRPFDLRPYPVAPYLPALAAPPPALDRGMPALETLGFAPTNLPELAIPIGSEGAHELFDDFLTRIEDYQRRRDFPALRGPSYLSVHLRFGTISIRTLARAAHTAVLYGGAAASGAATWLSELIWRDFYFMVLHHHPRVAAGKSFHPAYDAIRWEQGEVAEDYFRAWCEGRTGYPLVDAAMLQLNQTGYMHNRLRMVTASFLSKDLGIDWRRGEQYFADRLNDYDLAANNGGWQWAASSGCDAQPYFRIFNPVTQSQKFDPDGRFIRRYLPQLGALPDRYLHAPWTAREDVLSAAGVRLGQDYPRPIVQHDVARQQTLARYAVVKEAKGRDLAAVAEDAQG</sequence>
<gene>
    <name evidence="8" type="primary">phrB</name>
    <name evidence="8" type="ORF">LMG21510_03373</name>
</gene>
<dbReference type="PROSITE" id="PS00691">
    <property type="entry name" value="DNA_PHOTOLYASES_1_2"/>
    <property type="match status" value="1"/>
</dbReference>
<organism evidence="8 9">
    <name type="scientific">Cupriavidus respiraculi</name>
    <dbReference type="NCBI Taxonomy" id="195930"/>
    <lineage>
        <taxon>Bacteria</taxon>
        <taxon>Pseudomonadati</taxon>
        <taxon>Pseudomonadota</taxon>
        <taxon>Betaproteobacteria</taxon>
        <taxon>Burkholderiales</taxon>
        <taxon>Burkholderiaceae</taxon>
        <taxon>Cupriavidus</taxon>
    </lineage>
</organism>
<evidence type="ECO:0000256" key="3">
    <source>
        <dbReference type="ARBA" id="ARBA00022630"/>
    </source>
</evidence>
<dbReference type="PANTHER" id="PTHR11455:SF9">
    <property type="entry name" value="CRYPTOCHROME CIRCADIAN CLOCK 5 ISOFORM X1"/>
    <property type="match status" value="1"/>
</dbReference>
<dbReference type="PROSITE" id="PS51645">
    <property type="entry name" value="PHR_CRY_ALPHA_BETA"/>
    <property type="match status" value="1"/>
</dbReference>
<accession>A0ABN7YW80</accession>
<evidence type="ECO:0000256" key="2">
    <source>
        <dbReference type="ARBA" id="ARBA00001974"/>
    </source>
</evidence>
<dbReference type="Pfam" id="PF03441">
    <property type="entry name" value="FAD_binding_7"/>
    <property type="match status" value="1"/>
</dbReference>
<evidence type="ECO:0000256" key="5">
    <source>
        <dbReference type="ARBA" id="ARBA00022991"/>
    </source>
</evidence>
<dbReference type="InterPro" id="IPR014729">
    <property type="entry name" value="Rossmann-like_a/b/a_fold"/>
</dbReference>
<keyword evidence="5 6" id="KW-0157">Chromophore</keyword>
<comment type="cofactor">
    <cofactor evidence="1">
        <name>(6R)-5,10-methylene-5,6,7,8-tetrahydrofolate</name>
        <dbReference type="ChEBI" id="CHEBI:15636"/>
    </cofactor>
</comment>
<dbReference type="Proteomes" id="UP000721236">
    <property type="component" value="Unassembled WGS sequence"/>
</dbReference>
<evidence type="ECO:0000256" key="1">
    <source>
        <dbReference type="ARBA" id="ARBA00001932"/>
    </source>
</evidence>
<dbReference type="InterPro" id="IPR018394">
    <property type="entry name" value="DNA_photolyase_1_CS_C"/>
</dbReference>
<dbReference type="InterPro" id="IPR036155">
    <property type="entry name" value="Crypto/Photolyase_N_sf"/>
</dbReference>
<dbReference type="Pfam" id="PF00875">
    <property type="entry name" value="DNA_photolyase"/>
    <property type="match status" value="1"/>
</dbReference>
<comment type="similarity">
    <text evidence="6">Belongs to the DNA photolyase family.</text>
</comment>
<dbReference type="PANTHER" id="PTHR11455">
    <property type="entry name" value="CRYPTOCHROME"/>
    <property type="match status" value="1"/>
</dbReference>
<keyword evidence="9" id="KW-1185">Reference proteome</keyword>
<dbReference type="EC" id="4.1.99.3" evidence="8"/>
<evidence type="ECO:0000313" key="9">
    <source>
        <dbReference type="Proteomes" id="UP000721236"/>
    </source>
</evidence>